<organism evidence="1 2">
    <name type="scientific">Mariniradius saccharolyticus AK6</name>
    <dbReference type="NCBI Taxonomy" id="1239962"/>
    <lineage>
        <taxon>Bacteria</taxon>
        <taxon>Pseudomonadati</taxon>
        <taxon>Bacteroidota</taxon>
        <taxon>Cytophagia</taxon>
        <taxon>Cytophagales</taxon>
        <taxon>Cyclobacteriaceae</taxon>
        <taxon>Mariniradius</taxon>
    </lineage>
</organism>
<dbReference type="InParanoid" id="M7Y377"/>
<reference evidence="1" key="1">
    <citation type="submission" date="2013-01" db="EMBL/GenBank/DDBJ databases">
        <title>Genome assembly of Mariniradius saccharolyticus AK6.</title>
        <authorList>
            <person name="Vaidya B."/>
            <person name="Khatri I."/>
            <person name="Tanuku N.R.S."/>
            <person name="Subramanian S."/>
            <person name="Pinnaka A."/>
        </authorList>
    </citation>
    <scope>NUCLEOTIDE SEQUENCE [LARGE SCALE GENOMIC DNA]</scope>
    <source>
        <strain evidence="1">AK6</strain>
    </source>
</reference>
<comment type="caution">
    <text evidence="1">The sequence shown here is derived from an EMBL/GenBank/DDBJ whole genome shotgun (WGS) entry which is preliminary data.</text>
</comment>
<proteinExistence type="predicted"/>
<evidence type="ECO:0000313" key="1">
    <source>
        <dbReference type="EMBL" id="EMS31676.1"/>
    </source>
</evidence>
<protein>
    <submittedName>
        <fullName evidence="1">Uncharacterized protein</fullName>
    </submittedName>
</protein>
<name>M7Y377_9BACT</name>
<evidence type="ECO:0000313" key="2">
    <source>
        <dbReference type="Proteomes" id="UP000010953"/>
    </source>
</evidence>
<dbReference type="Proteomes" id="UP000010953">
    <property type="component" value="Unassembled WGS sequence"/>
</dbReference>
<dbReference type="AlphaFoldDB" id="M7Y377"/>
<accession>M7Y377</accession>
<dbReference type="EMBL" id="AMZY02000018">
    <property type="protein sequence ID" value="EMS31676.1"/>
    <property type="molecule type" value="Genomic_DNA"/>
</dbReference>
<sequence length="78" mass="8952">MKIIGRLLTILFAFVLFNHFVSYKDSPANRSIGQSIDDIDANLKLNLNWTKTYRICVDDGKMFELAMIDESPEKIIEA</sequence>
<dbReference type="RefSeq" id="WP_008630379.1">
    <property type="nucleotide sequence ID" value="NZ_AMZY02000018.1"/>
</dbReference>
<dbReference type="STRING" id="1239962.C943_01947"/>
<keyword evidence="2" id="KW-1185">Reference proteome</keyword>
<gene>
    <name evidence="1" type="ORF">C943_01947</name>
</gene>